<accession>A0ABW2MXH1</accession>
<organism evidence="1 2">
    <name type="scientific">Jejudonia soesokkakensis</name>
    <dbReference type="NCBI Taxonomy" id="1323432"/>
    <lineage>
        <taxon>Bacteria</taxon>
        <taxon>Pseudomonadati</taxon>
        <taxon>Bacteroidota</taxon>
        <taxon>Flavobacteriia</taxon>
        <taxon>Flavobacteriales</taxon>
        <taxon>Flavobacteriaceae</taxon>
        <taxon>Jejudonia</taxon>
    </lineage>
</organism>
<dbReference type="Proteomes" id="UP001596415">
    <property type="component" value="Unassembled WGS sequence"/>
</dbReference>
<reference evidence="2" key="1">
    <citation type="journal article" date="2019" name="Int. J. Syst. Evol. Microbiol.">
        <title>The Global Catalogue of Microorganisms (GCM) 10K type strain sequencing project: providing services to taxonomists for standard genome sequencing and annotation.</title>
        <authorList>
            <consortium name="The Broad Institute Genomics Platform"/>
            <consortium name="The Broad Institute Genome Sequencing Center for Infectious Disease"/>
            <person name="Wu L."/>
            <person name="Ma J."/>
        </authorList>
    </citation>
    <scope>NUCLEOTIDE SEQUENCE [LARGE SCALE GENOMIC DNA]</scope>
    <source>
        <strain evidence="2">CGMCC 1.16306</strain>
    </source>
</reference>
<sequence length="63" mass="7158">MTTIIKFIIATVLGILGKEVPPDYHTEQSSEIVNCIQQTEHAYLINTLDFINQSKSEHDVQKN</sequence>
<dbReference type="EMBL" id="JBHTBN010000006">
    <property type="protein sequence ID" value="MFC7358290.1"/>
    <property type="molecule type" value="Genomic_DNA"/>
</dbReference>
<comment type="caution">
    <text evidence="1">The sequence shown here is derived from an EMBL/GenBank/DDBJ whole genome shotgun (WGS) entry which is preliminary data.</text>
</comment>
<gene>
    <name evidence="1" type="ORF">ACFQO1_11370</name>
</gene>
<protein>
    <submittedName>
        <fullName evidence="1">Uncharacterized protein</fullName>
    </submittedName>
</protein>
<name>A0ABW2MXH1_9FLAO</name>
<evidence type="ECO:0000313" key="1">
    <source>
        <dbReference type="EMBL" id="MFC7358290.1"/>
    </source>
</evidence>
<dbReference type="RefSeq" id="WP_380218224.1">
    <property type="nucleotide sequence ID" value="NZ_JBHTBN010000006.1"/>
</dbReference>
<proteinExistence type="predicted"/>
<evidence type="ECO:0000313" key="2">
    <source>
        <dbReference type="Proteomes" id="UP001596415"/>
    </source>
</evidence>
<keyword evidence="2" id="KW-1185">Reference proteome</keyword>